<name>A0A1F5URK8_FRAXR</name>
<protein>
    <recommendedName>
        <fullName evidence="1">DUF7718 domain-containing protein</fullName>
    </recommendedName>
</protein>
<accession>A0A1F5URK8</accession>
<evidence type="ECO:0000313" key="3">
    <source>
        <dbReference type="Proteomes" id="UP000179157"/>
    </source>
</evidence>
<sequence length="66" mass="7998">MPEVFYLNDLSEDARKRHYHKTQRGQLIDFDDLRSLDYKEALALADSDINKNWETYKERFLKGEYP</sequence>
<evidence type="ECO:0000259" key="1">
    <source>
        <dbReference type="Pfam" id="PF24839"/>
    </source>
</evidence>
<proteinExistence type="predicted"/>
<dbReference type="InterPro" id="IPR056135">
    <property type="entry name" value="DUF7718"/>
</dbReference>
<feature type="domain" description="DUF7718" evidence="1">
    <location>
        <begin position="33"/>
        <end position="64"/>
    </location>
</feature>
<dbReference type="Proteomes" id="UP000179157">
    <property type="component" value="Unassembled WGS sequence"/>
</dbReference>
<gene>
    <name evidence="2" type="ORF">A2Z21_03465</name>
</gene>
<dbReference type="Pfam" id="PF24839">
    <property type="entry name" value="DUF7718"/>
    <property type="match status" value="1"/>
</dbReference>
<dbReference type="AlphaFoldDB" id="A0A1F5URK8"/>
<organism evidence="2 3">
    <name type="scientific">Fraserbacteria sp. (strain RBG_16_55_9)</name>
    <dbReference type="NCBI Taxonomy" id="1817864"/>
    <lineage>
        <taxon>Bacteria</taxon>
        <taxon>Candidatus Fraseribacteriota</taxon>
    </lineage>
</organism>
<dbReference type="EMBL" id="MFGX01000097">
    <property type="protein sequence ID" value="OGF53775.1"/>
    <property type="molecule type" value="Genomic_DNA"/>
</dbReference>
<comment type="caution">
    <text evidence="2">The sequence shown here is derived from an EMBL/GenBank/DDBJ whole genome shotgun (WGS) entry which is preliminary data.</text>
</comment>
<evidence type="ECO:0000313" key="2">
    <source>
        <dbReference type="EMBL" id="OGF53775.1"/>
    </source>
</evidence>
<reference evidence="2 3" key="1">
    <citation type="journal article" date="2016" name="Nat. Commun.">
        <title>Thousands of microbial genomes shed light on interconnected biogeochemical processes in an aquifer system.</title>
        <authorList>
            <person name="Anantharaman K."/>
            <person name="Brown C.T."/>
            <person name="Hug L.A."/>
            <person name="Sharon I."/>
            <person name="Castelle C.J."/>
            <person name="Probst A.J."/>
            <person name="Thomas B.C."/>
            <person name="Singh A."/>
            <person name="Wilkins M.J."/>
            <person name="Karaoz U."/>
            <person name="Brodie E.L."/>
            <person name="Williams K.H."/>
            <person name="Hubbard S.S."/>
            <person name="Banfield J.F."/>
        </authorList>
    </citation>
    <scope>NUCLEOTIDE SEQUENCE [LARGE SCALE GENOMIC DNA]</scope>
    <source>
        <strain evidence="3">RBG_16_55_9</strain>
    </source>
</reference>